<name>A0A1H3VM55_9GAMM</name>
<evidence type="ECO:0000313" key="2">
    <source>
        <dbReference type="Proteomes" id="UP000187280"/>
    </source>
</evidence>
<protein>
    <recommendedName>
        <fullName evidence="3">Tellurium resistance protein TerW</fullName>
    </recommendedName>
</protein>
<proteinExistence type="predicted"/>
<evidence type="ECO:0000313" key="1">
    <source>
        <dbReference type="EMBL" id="SDZ75781.1"/>
    </source>
</evidence>
<dbReference type="AlphaFoldDB" id="A0A1H3VM55"/>
<reference evidence="1 2" key="1">
    <citation type="submission" date="2016-10" db="EMBL/GenBank/DDBJ databases">
        <authorList>
            <person name="de Groot N.N."/>
        </authorList>
    </citation>
    <scope>NUCLEOTIDE SEQUENCE [LARGE SCALE GENOMIC DNA]</scope>
    <source>
        <strain evidence="1 2">ATCC 29281</strain>
    </source>
</reference>
<sequence>MQLSTRQARIYRLVILLSSGTPVPTQKIMTQLTCSEPTLTRALRALRETYSAEIRYSKATHSYQLVEPGLLDKKTIRLMNEALNSRADIKAGKTVSKVSLDKEKKKAVSLSLRMSVLRKIDQLAMLVGTTRSDIVELLVDHSIAELSARLSKRDTSH</sequence>
<evidence type="ECO:0008006" key="3">
    <source>
        <dbReference type="Google" id="ProtNLM"/>
    </source>
</evidence>
<accession>A0A1H3VM55</accession>
<dbReference type="EMBL" id="FNQS01000001">
    <property type="protein sequence ID" value="SDZ75781.1"/>
    <property type="molecule type" value="Genomic_DNA"/>
</dbReference>
<organism evidence="1 2">
    <name type="scientific">Lonsdalea quercina</name>
    <dbReference type="NCBI Taxonomy" id="71657"/>
    <lineage>
        <taxon>Bacteria</taxon>
        <taxon>Pseudomonadati</taxon>
        <taxon>Pseudomonadota</taxon>
        <taxon>Gammaproteobacteria</taxon>
        <taxon>Enterobacterales</taxon>
        <taxon>Pectobacteriaceae</taxon>
        <taxon>Lonsdalea</taxon>
    </lineage>
</organism>
<dbReference type="GeneID" id="97763037"/>
<dbReference type="RefSeq" id="WP_026743059.1">
    <property type="nucleotide sequence ID" value="NZ_FNQS01000001.1"/>
</dbReference>
<gene>
    <name evidence="1" type="ORF">SAMN02982996_00089</name>
</gene>
<keyword evidence="2" id="KW-1185">Reference proteome</keyword>
<dbReference type="Proteomes" id="UP000187280">
    <property type="component" value="Unassembled WGS sequence"/>
</dbReference>